<evidence type="ECO:0000313" key="6">
    <source>
        <dbReference type="Proteomes" id="UP000308037"/>
    </source>
</evidence>
<accession>A0A4U5J635</accession>
<dbReference type="Proteomes" id="UP000308037">
    <property type="component" value="Unassembled WGS sequence"/>
</dbReference>
<organism evidence="5 6">
    <name type="scientific">Natronomonas salsuginis</name>
    <dbReference type="NCBI Taxonomy" id="2217661"/>
    <lineage>
        <taxon>Archaea</taxon>
        <taxon>Methanobacteriati</taxon>
        <taxon>Methanobacteriota</taxon>
        <taxon>Stenosarchaea group</taxon>
        <taxon>Halobacteria</taxon>
        <taxon>Halobacteriales</taxon>
        <taxon>Natronomonadaceae</taxon>
        <taxon>Natronomonas</taxon>
    </lineage>
</organism>
<dbReference type="PANTHER" id="PTHR34236">
    <property type="entry name" value="DIMETHYL SULFOXIDE REDUCTASE TRANSCRIPTIONAL ACTIVATOR"/>
    <property type="match status" value="1"/>
</dbReference>
<feature type="domain" description="HTH bat-type" evidence="3">
    <location>
        <begin position="171"/>
        <end position="222"/>
    </location>
</feature>
<dbReference type="OrthoDB" id="194721at2157"/>
<comment type="caution">
    <text evidence="5">The sequence shown here is derived from an EMBL/GenBank/DDBJ whole genome shotgun (WGS) entry which is preliminary data.</text>
</comment>
<keyword evidence="2" id="KW-0804">Transcription</keyword>
<name>A0A4U5J635_9EURY</name>
<proteinExistence type="predicted"/>
<dbReference type="PANTHER" id="PTHR34236:SF1">
    <property type="entry name" value="DIMETHYL SULFOXIDE REDUCTASE TRANSCRIPTIONAL ACTIVATOR"/>
    <property type="match status" value="1"/>
</dbReference>
<evidence type="ECO:0000256" key="2">
    <source>
        <dbReference type="ARBA" id="ARBA00023163"/>
    </source>
</evidence>
<evidence type="ECO:0000313" key="5">
    <source>
        <dbReference type="EMBL" id="TKR24442.1"/>
    </source>
</evidence>
<reference evidence="5 6" key="1">
    <citation type="submission" date="2019-04" db="EMBL/GenBank/DDBJ databases">
        <title>Natronomonas sp. F20-122 a newhaloarchaeon isolated from a saline saltern of Isla Bacuta, Huelva, Spain.</title>
        <authorList>
            <person name="Duran-Viseras A."/>
            <person name="Sanchez-Porro C."/>
            <person name="Ventosa A."/>
        </authorList>
    </citation>
    <scope>NUCLEOTIDE SEQUENCE [LARGE SCALE GENOMIC DNA]</scope>
    <source>
        <strain evidence="5 6">F20-122</strain>
    </source>
</reference>
<sequence length="236" mass="26333">MIDLDLDMRQYDCPFIDTTDEVDVSFSAMQWHLDTNRRQLETRLLVEADSRAALDNGLDQLCDHRNMADCETLQKQGGVATIRTLIEQTDAMGVVKDHDGYITGPFKIEDGTEMWHVGFDDETTADRALSELDDGNDVVVEGRTDLSITELFDVIENAGPAHRFLDSCRKLTDTERTTLVTAAEAGYFETPRAVSLDDLAAEFDVSKTAVSMNLRRAERKLVDSTVDSMSSIQGIE</sequence>
<dbReference type="EMBL" id="QKNX01000009">
    <property type="protein sequence ID" value="TKR24442.1"/>
    <property type="molecule type" value="Genomic_DNA"/>
</dbReference>
<dbReference type="InterPro" id="IPR056486">
    <property type="entry name" value="HVO_2525_N"/>
</dbReference>
<protein>
    <submittedName>
        <fullName evidence="5">Helix-turn-helix domain-containing protein</fullName>
    </submittedName>
</protein>
<evidence type="ECO:0000256" key="1">
    <source>
        <dbReference type="ARBA" id="ARBA00023015"/>
    </source>
</evidence>
<dbReference type="Pfam" id="PF04967">
    <property type="entry name" value="HTH_10"/>
    <property type="match status" value="1"/>
</dbReference>
<feature type="domain" description="HVO-2525 N-terminal" evidence="4">
    <location>
        <begin position="3"/>
        <end position="137"/>
    </location>
</feature>
<evidence type="ECO:0000259" key="3">
    <source>
        <dbReference type="Pfam" id="PF04967"/>
    </source>
</evidence>
<dbReference type="InterPro" id="IPR007050">
    <property type="entry name" value="HTH_bacterioopsin"/>
</dbReference>
<dbReference type="Pfam" id="PF24279">
    <property type="entry name" value="HVO_2525_N"/>
    <property type="match status" value="1"/>
</dbReference>
<dbReference type="AlphaFoldDB" id="A0A4U5J635"/>
<keyword evidence="6" id="KW-1185">Reference proteome</keyword>
<evidence type="ECO:0000259" key="4">
    <source>
        <dbReference type="Pfam" id="PF24279"/>
    </source>
</evidence>
<keyword evidence="1" id="KW-0805">Transcription regulation</keyword>
<dbReference type="RefSeq" id="WP_137277559.1">
    <property type="nucleotide sequence ID" value="NZ_QKNX01000009.1"/>
</dbReference>
<gene>
    <name evidence="5" type="ORF">DM868_14505</name>
</gene>